<dbReference type="Proteomes" id="UP001198893">
    <property type="component" value="Unassembled WGS sequence"/>
</dbReference>
<keyword evidence="1 4" id="KW-0533">Nickel</keyword>
<dbReference type="GO" id="GO:0051604">
    <property type="term" value="P:protein maturation"/>
    <property type="evidence" value="ECO:0007669"/>
    <property type="project" value="InterPro"/>
</dbReference>
<dbReference type="GO" id="GO:0008270">
    <property type="term" value="F:zinc ion binding"/>
    <property type="evidence" value="ECO:0007669"/>
    <property type="project" value="UniProtKB-UniRule"/>
</dbReference>
<feature type="binding site" evidence="4">
    <location>
        <position position="90"/>
    </location>
    <ligand>
        <name>Zn(2+)</name>
        <dbReference type="ChEBI" id="CHEBI:29105"/>
    </ligand>
</feature>
<dbReference type="RefSeq" id="WP_117697576.1">
    <property type="nucleotide sequence ID" value="NZ_JAJEQW010000009.1"/>
</dbReference>
<dbReference type="PANTHER" id="PTHR34535:SF3">
    <property type="entry name" value="HYDROGENASE MATURATION FACTOR HYPA"/>
    <property type="match status" value="1"/>
</dbReference>
<name>A0AAW4WCF3_9FIRM</name>
<dbReference type="AlphaFoldDB" id="A0AAW4WCF3"/>
<proteinExistence type="inferred from homology"/>
<comment type="similarity">
    <text evidence="4">Belongs to the HypA/HybF family.</text>
</comment>
<keyword evidence="2 4" id="KW-0479">Metal-binding</keyword>
<feature type="binding site" evidence="4">
    <location>
        <position position="2"/>
    </location>
    <ligand>
        <name>Ni(2+)</name>
        <dbReference type="ChEBI" id="CHEBI:49786"/>
    </ligand>
</feature>
<dbReference type="PIRSF" id="PIRSF004761">
    <property type="entry name" value="Hydrgn_mat_HypA"/>
    <property type="match status" value="1"/>
</dbReference>
<dbReference type="Pfam" id="PF01155">
    <property type="entry name" value="HypA"/>
    <property type="match status" value="1"/>
</dbReference>
<feature type="binding site" evidence="4">
    <location>
        <position position="77"/>
    </location>
    <ligand>
        <name>Zn(2+)</name>
        <dbReference type="ChEBI" id="CHEBI:29105"/>
    </ligand>
</feature>
<dbReference type="HAMAP" id="MF_00213">
    <property type="entry name" value="HypA_HybF"/>
    <property type="match status" value="1"/>
</dbReference>
<dbReference type="Gene3D" id="3.30.2320.80">
    <property type="match status" value="1"/>
</dbReference>
<reference evidence="5" key="1">
    <citation type="submission" date="2021-10" db="EMBL/GenBank/DDBJ databases">
        <title>Anaerobic single-cell dispensing facilitates the cultivation of human gut bacteria.</title>
        <authorList>
            <person name="Afrizal A."/>
        </authorList>
    </citation>
    <scope>NUCLEOTIDE SEQUENCE</scope>
    <source>
        <strain evidence="5">CLA-AA-H204</strain>
    </source>
</reference>
<protein>
    <recommendedName>
        <fullName evidence="4">Hydrogenase maturation factor HypA</fullName>
    </recommendedName>
</protein>
<feature type="binding site" evidence="4">
    <location>
        <position position="93"/>
    </location>
    <ligand>
        <name>Zn(2+)</name>
        <dbReference type="ChEBI" id="CHEBI:29105"/>
    </ligand>
</feature>
<dbReference type="PANTHER" id="PTHR34535">
    <property type="entry name" value="HYDROGENASE MATURATION FACTOR HYPA"/>
    <property type="match status" value="1"/>
</dbReference>
<comment type="function">
    <text evidence="4">Involved in the maturation of [NiFe] hydrogenases. Required for nickel insertion into the metal center of the hydrogenase.</text>
</comment>
<organism evidence="5 6">
    <name type="scientific">Roseburia amylophila</name>
    <dbReference type="NCBI Taxonomy" id="2981794"/>
    <lineage>
        <taxon>Bacteria</taxon>
        <taxon>Bacillati</taxon>
        <taxon>Bacillota</taxon>
        <taxon>Clostridia</taxon>
        <taxon>Lachnospirales</taxon>
        <taxon>Lachnospiraceae</taxon>
        <taxon>Roseburia</taxon>
    </lineage>
</organism>
<evidence type="ECO:0000313" key="5">
    <source>
        <dbReference type="EMBL" id="MCC2242480.1"/>
    </source>
</evidence>
<accession>A0AAW4WCF3</accession>
<gene>
    <name evidence="4" type="primary">hypA</name>
    <name evidence="5" type="ORF">LKD47_09250</name>
</gene>
<evidence type="ECO:0000256" key="3">
    <source>
        <dbReference type="ARBA" id="ARBA00022833"/>
    </source>
</evidence>
<dbReference type="EMBL" id="JAJEQW010000009">
    <property type="protein sequence ID" value="MCC2242480.1"/>
    <property type="molecule type" value="Genomic_DNA"/>
</dbReference>
<feature type="binding site" evidence="4">
    <location>
        <position position="74"/>
    </location>
    <ligand>
        <name>Zn(2+)</name>
        <dbReference type="ChEBI" id="CHEBI:29105"/>
    </ligand>
</feature>
<comment type="caution">
    <text evidence="5">The sequence shown here is derived from an EMBL/GenBank/DDBJ whole genome shotgun (WGS) entry which is preliminary data.</text>
</comment>
<keyword evidence="3 4" id="KW-0862">Zinc</keyword>
<dbReference type="InterPro" id="IPR000688">
    <property type="entry name" value="HypA/HybF"/>
</dbReference>
<dbReference type="GO" id="GO:0016151">
    <property type="term" value="F:nickel cation binding"/>
    <property type="evidence" value="ECO:0007669"/>
    <property type="project" value="UniProtKB-UniRule"/>
</dbReference>
<evidence type="ECO:0000256" key="4">
    <source>
        <dbReference type="HAMAP-Rule" id="MF_00213"/>
    </source>
</evidence>
<evidence type="ECO:0000256" key="2">
    <source>
        <dbReference type="ARBA" id="ARBA00022723"/>
    </source>
</evidence>
<evidence type="ECO:0000313" key="6">
    <source>
        <dbReference type="Proteomes" id="UP001198893"/>
    </source>
</evidence>
<evidence type="ECO:0000256" key="1">
    <source>
        <dbReference type="ARBA" id="ARBA00022596"/>
    </source>
</evidence>
<sequence>MHELGIIIHISKTLKEVAEENEVTKIGSVTLEIGEVSGIVPEYLLDCWDYYRKKSDLLSESELRIETLPAVTMCENCKKTYPTVKFGRQCPYCKSDDTYLLTGNECSIKEMEAC</sequence>